<feature type="region of interest" description="Disordered" evidence="1">
    <location>
        <begin position="307"/>
        <end position="364"/>
    </location>
</feature>
<name>A0A7R9QQM9_9ACAR</name>
<keyword evidence="3" id="KW-1185">Reference proteome</keyword>
<feature type="region of interest" description="Disordered" evidence="1">
    <location>
        <begin position="36"/>
        <end position="65"/>
    </location>
</feature>
<feature type="compositionally biased region" description="Basic and acidic residues" evidence="1">
    <location>
        <begin position="42"/>
        <end position="51"/>
    </location>
</feature>
<dbReference type="EMBL" id="OC921054">
    <property type="protein sequence ID" value="CAD7653074.1"/>
    <property type="molecule type" value="Genomic_DNA"/>
</dbReference>
<evidence type="ECO:0000313" key="2">
    <source>
        <dbReference type="EMBL" id="CAD7653074.1"/>
    </source>
</evidence>
<accession>A0A7R9QQM9</accession>
<protein>
    <submittedName>
        <fullName evidence="2">Uncharacterized protein</fullName>
    </submittedName>
</protein>
<dbReference type="OrthoDB" id="10581192at2759"/>
<feature type="non-terminal residue" evidence="2">
    <location>
        <position position="434"/>
    </location>
</feature>
<dbReference type="EMBL" id="CAJPVJ010006229">
    <property type="protein sequence ID" value="CAG2170261.1"/>
    <property type="molecule type" value="Genomic_DNA"/>
</dbReference>
<organism evidence="2">
    <name type="scientific">Oppiella nova</name>
    <dbReference type="NCBI Taxonomy" id="334625"/>
    <lineage>
        <taxon>Eukaryota</taxon>
        <taxon>Metazoa</taxon>
        <taxon>Ecdysozoa</taxon>
        <taxon>Arthropoda</taxon>
        <taxon>Chelicerata</taxon>
        <taxon>Arachnida</taxon>
        <taxon>Acari</taxon>
        <taxon>Acariformes</taxon>
        <taxon>Sarcoptiformes</taxon>
        <taxon>Oribatida</taxon>
        <taxon>Brachypylina</taxon>
        <taxon>Oppioidea</taxon>
        <taxon>Oppiidae</taxon>
        <taxon>Oppiella</taxon>
    </lineage>
</organism>
<feature type="compositionally biased region" description="Low complexity" evidence="1">
    <location>
        <begin position="53"/>
        <end position="64"/>
    </location>
</feature>
<evidence type="ECO:0000313" key="3">
    <source>
        <dbReference type="Proteomes" id="UP000728032"/>
    </source>
</evidence>
<dbReference type="Proteomes" id="UP000728032">
    <property type="component" value="Unassembled WGS sequence"/>
</dbReference>
<evidence type="ECO:0000256" key="1">
    <source>
        <dbReference type="SAM" id="MobiDB-lite"/>
    </source>
</evidence>
<sequence>MNPLVTYRMTYNQRDRSGRQTGLYPPQTTQTIAKRVHSITPEGDRNKRPKGDTNNNITSNGSNGFLRSMTSVPNSMTSMSTSGHHLVASKDISKDIAIDEDDDWGNPLIDEILSQAAEQYVESQSHKPVDTQHLYVKNGRPSETQTTQFIRPAPQTMSIDGNDDNRMITDRSNSDSSVISDAIEGRIRILESKNKMLTQDVQKFKTQVIQSQKKIHDVREEFTQQIGDNELKHESEVLFLKNELFYNQQMVTNLMSIIESKPFADGSKVESVKSFMQKRINCQTFSQLKRQEFFGGLASQAVAPTQPMSGSVVCSTPDRMSTFKIPSDNRIRSRDSMPTEIPATPSPYRTTSMRSSQTSQPMQMDTNSAEDIKPVIAIASENQFEPLRQALETKFMANKDDLTGYFIDQQIGLFSDDWIRSPQEINDWCQQSLT</sequence>
<reference evidence="2" key="1">
    <citation type="submission" date="2020-11" db="EMBL/GenBank/DDBJ databases">
        <authorList>
            <person name="Tran Van P."/>
        </authorList>
    </citation>
    <scope>NUCLEOTIDE SEQUENCE</scope>
</reference>
<feature type="compositionally biased region" description="Low complexity" evidence="1">
    <location>
        <begin position="349"/>
        <end position="364"/>
    </location>
</feature>
<feature type="compositionally biased region" description="Basic and acidic residues" evidence="1">
    <location>
        <begin position="327"/>
        <end position="337"/>
    </location>
</feature>
<gene>
    <name evidence="2" type="ORF">ONB1V03_LOCUS9732</name>
</gene>
<proteinExistence type="predicted"/>
<dbReference type="AlphaFoldDB" id="A0A7R9QQM9"/>